<dbReference type="AlphaFoldDB" id="A0A7W7N468"/>
<dbReference type="RefSeq" id="WP_184271755.1">
    <property type="nucleotide sequence ID" value="NZ_JACHKY010000005.1"/>
</dbReference>
<keyword evidence="3" id="KW-0540">Nuclease</keyword>
<dbReference type="Proteomes" id="UP000539957">
    <property type="component" value="Unassembled WGS sequence"/>
</dbReference>
<dbReference type="Pfam" id="PF04480">
    <property type="entry name" value="DUF559"/>
    <property type="match status" value="1"/>
</dbReference>
<evidence type="ECO:0000256" key="1">
    <source>
        <dbReference type="SAM" id="MobiDB-lite"/>
    </source>
</evidence>
<name>A0A7W7N468_9CAUL</name>
<reference evidence="3 4" key="1">
    <citation type="submission" date="2020-08" db="EMBL/GenBank/DDBJ databases">
        <title>Functional genomics of gut bacteria from endangered species of beetles.</title>
        <authorList>
            <person name="Carlos-Shanley C."/>
        </authorList>
    </citation>
    <scope>NUCLEOTIDE SEQUENCE [LARGE SCALE GENOMIC DNA]</scope>
    <source>
        <strain evidence="3 4">S00123</strain>
    </source>
</reference>
<feature type="region of interest" description="Disordered" evidence="1">
    <location>
        <begin position="134"/>
        <end position="177"/>
    </location>
</feature>
<keyword evidence="3" id="KW-0255">Endonuclease</keyword>
<protein>
    <submittedName>
        <fullName evidence="3">Very-short-patch-repair endonuclease</fullName>
    </submittedName>
</protein>
<feature type="compositionally biased region" description="Low complexity" evidence="1">
    <location>
        <begin position="158"/>
        <end position="171"/>
    </location>
</feature>
<evidence type="ECO:0000313" key="4">
    <source>
        <dbReference type="Proteomes" id="UP000539957"/>
    </source>
</evidence>
<dbReference type="CDD" id="cd01038">
    <property type="entry name" value="Endonuclease_DUF559"/>
    <property type="match status" value="1"/>
</dbReference>
<feature type="compositionally biased region" description="Polar residues" evidence="1">
    <location>
        <begin position="148"/>
        <end position="157"/>
    </location>
</feature>
<dbReference type="EMBL" id="JACHKY010000005">
    <property type="protein sequence ID" value="MBB4799098.1"/>
    <property type="molecule type" value="Genomic_DNA"/>
</dbReference>
<dbReference type="Gene3D" id="3.40.960.10">
    <property type="entry name" value="VSR Endonuclease"/>
    <property type="match status" value="1"/>
</dbReference>
<evidence type="ECO:0000313" key="3">
    <source>
        <dbReference type="EMBL" id="MBB4799098.1"/>
    </source>
</evidence>
<dbReference type="InterPro" id="IPR047216">
    <property type="entry name" value="Endonuclease_DUF559_bact"/>
</dbReference>
<evidence type="ECO:0000259" key="2">
    <source>
        <dbReference type="Pfam" id="PF04480"/>
    </source>
</evidence>
<dbReference type="PANTHER" id="PTHR38590:SF1">
    <property type="entry name" value="BLL0828 PROTEIN"/>
    <property type="match status" value="1"/>
</dbReference>
<sequence>MISIDPFDRNERIKPGVRLRARRQRTVPTWTEAKLWERLRKLNIRIRRQAPIGPYVVDFACLRARLVIEVDGGVHNRMDVALRDLKRDEWLTSQGYGILRIDSRRIPHDLDAVIAEITQAIRLKAPLPLEGEGVGGWGVTPPHLEMTQEAQSRLPRSNNQPPASTPTQPSPLEGEGS</sequence>
<dbReference type="SUPFAM" id="SSF52980">
    <property type="entry name" value="Restriction endonuclease-like"/>
    <property type="match status" value="1"/>
</dbReference>
<dbReference type="PANTHER" id="PTHR38590">
    <property type="entry name" value="BLL0828 PROTEIN"/>
    <property type="match status" value="1"/>
</dbReference>
<keyword evidence="3" id="KW-0378">Hydrolase</keyword>
<gene>
    <name evidence="3" type="ORF">HNP32_002854</name>
</gene>
<proteinExistence type="predicted"/>
<organism evidence="3 4">
    <name type="scientific">Brevundimonas bullata</name>
    <dbReference type="NCBI Taxonomy" id="13160"/>
    <lineage>
        <taxon>Bacteria</taxon>
        <taxon>Pseudomonadati</taxon>
        <taxon>Pseudomonadota</taxon>
        <taxon>Alphaproteobacteria</taxon>
        <taxon>Caulobacterales</taxon>
        <taxon>Caulobacteraceae</taxon>
        <taxon>Brevundimonas</taxon>
    </lineage>
</organism>
<feature type="domain" description="DUF559" evidence="2">
    <location>
        <begin position="19"/>
        <end position="121"/>
    </location>
</feature>
<accession>A0A7W7N468</accession>
<comment type="caution">
    <text evidence="3">The sequence shown here is derived from an EMBL/GenBank/DDBJ whole genome shotgun (WGS) entry which is preliminary data.</text>
</comment>
<keyword evidence="4" id="KW-1185">Reference proteome</keyword>
<dbReference type="InterPro" id="IPR011335">
    <property type="entry name" value="Restrct_endonuc-II-like"/>
</dbReference>
<dbReference type="InterPro" id="IPR007569">
    <property type="entry name" value="DUF559"/>
</dbReference>
<dbReference type="GO" id="GO:0004519">
    <property type="term" value="F:endonuclease activity"/>
    <property type="evidence" value="ECO:0007669"/>
    <property type="project" value="UniProtKB-KW"/>
</dbReference>